<feature type="region of interest" description="Disordered" evidence="1">
    <location>
        <begin position="218"/>
        <end position="240"/>
    </location>
</feature>
<reference evidence="2" key="1">
    <citation type="submission" date="2018-02" db="EMBL/GenBank/DDBJ databases">
        <authorList>
            <person name="Cohen D.B."/>
            <person name="Kent A.D."/>
        </authorList>
    </citation>
    <scope>NUCLEOTIDE SEQUENCE</scope>
</reference>
<dbReference type="EMBL" id="OIVN01000918">
    <property type="protein sequence ID" value="SPC87403.1"/>
    <property type="molecule type" value="Genomic_DNA"/>
</dbReference>
<protein>
    <submittedName>
        <fullName evidence="2">Uncharacterized protein</fullName>
    </submittedName>
</protein>
<proteinExistence type="predicted"/>
<sequence>MMNLDKRSTQAHGALEGQRSISGEGRGSGGRSEHGVVVDSMGDGLMKRRRMTSAEVGSLKKAMVVVVVVEVKVGGHALPFLVDTNCHFNQHDRPTSSLSDGRPKKTKRSKQQGKHRWGAGQSSSDAFVNDLQRVINSLVFLVALDPSHPSFRHFFVGVSHIAESEGRAVDFSDLIPADSVLRRLSEELYAFAFPALNTWRLIKDRMASKGSSWHKVRSEKLPSGLSNREDGGNLADETPSVSGLSKGDGFERLWIARSYLSIVDEESLKKMRDRYQILEDVVLRILNPDERACSSKYDDVAFYEADFNAAQHIISSDTLCRRMTVLKESRTLSVVLAKIRNLNFSPRTKESYELLVLSGQLLHLSAVSGTLSCQLLDVGSEGLQLPIRGIQVLVTGVSCFHGERGYLNQPFLVSQGKKRNGNKQIGSHKRCQLMMCKNQHDHSTSSLSDGKP</sequence>
<evidence type="ECO:0000256" key="1">
    <source>
        <dbReference type="SAM" id="MobiDB-lite"/>
    </source>
</evidence>
<name>A0A2N9FJN7_FAGSY</name>
<organism evidence="2">
    <name type="scientific">Fagus sylvatica</name>
    <name type="common">Beechnut</name>
    <dbReference type="NCBI Taxonomy" id="28930"/>
    <lineage>
        <taxon>Eukaryota</taxon>
        <taxon>Viridiplantae</taxon>
        <taxon>Streptophyta</taxon>
        <taxon>Embryophyta</taxon>
        <taxon>Tracheophyta</taxon>
        <taxon>Spermatophyta</taxon>
        <taxon>Magnoliopsida</taxon>
        <taxon>eudicotyledons</taxon>
        <taxon>Gunneridae</taxon>
        <taxon>Pentapetalae</taxon>
        <taxon>rosids</taxon>
        <taxon>fabids</taxon>
        <taxon>Fagales</taxon>
        <taxon>Fagaceae</taxon>
        <taxon>Fagus</taxon>
    </lineage>
</organism>
<feature type="region of interest" description="Disordered" evidence="1">
    <location>
        <begin position="1"/>
        <end position="37"/>
    </location>
</feature>
<evidence type="ECO:0000313" key="2">
    <source>
        <dbReference type="EMBL" id="SPC87403.1"/>
    </source>
</evidence>
<feature type="compositionally biased region" description="Basic residues" evidence="1">
    <location>
        <begin position="104"/>
        <end position="117"/>
    </location>
</feature>
<dbReference type="AlphaFoldDB" id="A0A2N9FJN7"/>
<feature type="region of interest" description="Disordered" evidence="1">
    <location>
        <begin position="91"/>
        <end position="121"/>
    </location>
</feature>
<accession>A0A2N9FJN7</accession>
<gene>
    <name evidence="2" type="ORF">FSB_LOCUS15285</name>
</gene>